<dbReference type="Gene3D" id="3.30.160.370">
    <property type="entry name" value="Domain of unknown function DUF5064"/>
    <property type="match status" value="1"/>
</dbReference>
<dbReference type="RefSeq" id="WP_176569960.1">
    <property type="nucleotide sequence ID" value="NZ_CP056030.1"/>
</dbReference>
<organism evidence="1 2">
    <name type="scientific">Pseudomonas eucalypticola</name>
    <dbReference type="NCBI Taxonomy" id="2599595"/>
    <lineage>
        <taxon>Bacteria</taxon>
        <taxon>Pseudomonadati</taxon>
        <taxon>Pseudomonadota</taxon>
        <taxon>Gammaproteobacteria</taxon>
        <taxon>Pseudomonadales</taxon>
        <taxon>Pseudomonadaceae</taxon>
        <taxon>Pseudomonas</taxon>
    </lineage>
</organism>
<dbReference type="Proteomes" id="UP000509568">
    <property type="component" value="Chromosome"/>
</dbReference>
<keyword evidence="2" id="KW-1185">Reference proteome</keyword>
<dbReference type="InterPro" id="IPR032024">
    <property type="entry name" value="DUF5064"/>
</dbReference>
<sequence>MALFEPGRLHLQHTALQPTDLSYEINLYYEVLDDAGRGRYVQFKVEGHINEKTFQDEFQLGKDDWYNFASAADHIARKNGLPTTNVLAVSLHHHYDAVFEDIRSKIGAHSGDCVSPDHLGSR</sequence>
<accession>A0A7D5GZ30</accession>
<protein>
    <submittedName>
        <fullName evidence="1">DUF5064 family protein</fullName>
    </submittedName>
</protein>
<proteinExistence type="predicted"/>
<evidence type="ECO:0000313" key="2">
    <source>
        <dbReference type="Proteomes" id="UP000509568"/>
    </source>
</evidence>
<name>A0A7D5GZ30_9PSED</name>
<gene>
    <name evidence="1" type="ORF">HWQ56_05265</name>
</gene>
<reference evidence="1 2" key="1">
    <citation type="submission" date="2020-06" db="EMBL/GenBank/DDBJ databases">
        <title>Pseudomonas eucalypticola sp. nov., an endophyte of Eucalyptus dunnii leaves with biocontrol ability of eucalyptus leaf blight.</title>
        <authorList>
            <person name="Liu Y."/>
            <person name="Song Z."/>
            <person name="Zeng H."/>
            <person name="Lu M."/>
            <person name="Wang X."/>
            <person name="Lian X."/>
            <person name="Zhang Q."/>
        </authorList>
    </citation>
    <scope>NUCLEOTIDE SEQUENCE [LARGE SCALE GENOMIC DNA]</scope>
    <source>
        <strain evidence="1 2">NP-1</strain>
    </source>
</reference>
<dbReference type="KEGG" id="pez:HWQ56_05265"/>
<dbReference type="EMBL" id="CP056030">
    <property type="protein sequence ID" value="QKZ03227.1"/>
    <property type="molecule type" value="Genomic_DNA"/>
</dbReference>
<evidence type="ECO:0000313" key="1">
    <source>
        <dbReference type="EMBL" id="QKZ03227.1"/>
    </source>
</evidence>
<dbReference type="Pfam" id="PF16703">
    <property type="entry name" value="DUF5064"/>
    <property type="match status" value="1"/>
</dbReference>
<dbReference type="AlphaFoldDB" id="A0A7D5GZ30"/>